<reference evidence="8" key="1">
    <citation type="journal article" date="2017" name="bioRxiv">
        <title>Comparative analysis of the genomes of Stylophora pistillata and Acropora digitifera provides evidence for extensive differences between species of corals.</title>
        <authorList>
            <person name="Voolstra C.R."/>
            <person name="Li Y."/>
            <person name="Liew Y.J."/>
            <person name="Baumgarten S."/>
            <person name="Zoccola D."/>
            <person name="Flot J.-F."/>
            <person name="Tambutte S."/>
            <person name="Allemand D."/>
            <person name="Aranda M."/>
        </authorList>
    </citation>
    <scope>NUCLEOTIDE SEQUENCE [LARGE SCALE GENOMIC DNA]</scope>
</reference>
<dbReference type="EMBL" id="LSMT01000059">
    <property type="protein sequence ID" value="PFX29864.1"/>
    <property type="molecule type" value="Genomic_DNA"/>
</dbReference>
<keyword evidence="2" id="KW-1015">Disulfide bond</keyword>
<keyword evidence="1" id="KW-0677">Repeat</keyword>
<dbReference type="InterPro" id="IPR035914">
    <property type="entry name" value="Sperma_CUB_dom_sf"/>
</dbReference>
<dbReference type="AlphaFoldDB" id="A0A2B4SGP3"/>
<keyword evidence="5" id="KW-0812">Transmembrane</keyword>
<protein>
    <submittedName>
        <fullName evidence="7">Neuropilin-1a</fullName>
    </submittedName>
</protein>
<dbReference type="PROSITE" id="PS01180">
    <property type="entry name" value="CUB"/>
    <property type="match status" value="1"/>
</dbReference>
<feature type="compositionally biased region" description="Polar residues" evidence="4">
    <location>
        <begin position="231"/>
        <end position="258"/>
    </location>
</feature>
<feature type="domain" description="CUB" evidence="6">
    <location>
        <begin position="25"/>
        <end position="144"/>
    </location>
</feature>
<comment type="caution">
    <text evidence="7">The sequence shown here is derived from an EMBL/GenBank/DDBJ whole genome shotgun (WGS) entry which is preliminary data.</text>
</comment>
<feature type="region of interest" description="Disordered" evidence="4">
    <location>
        <begin position="393"/>
        <end position="424"/>
    </location>
</feature>
<gene>
    <name evidence="7" type="primary">nrp1a</name>
    <name evidence="7" type="ORF">AWC38_SpisGene5326</name>
</gene>
<dbReference type="Proteomes" id="UP000225706">
    <property type="component" value="Unassembled WGS sequence"/>
</dbReference>
<dbReference type="Pfam" id="PF00431">
    <property type="entry name" value="CUB"/>
    <property type="match status" value="1"/>
</dbReference>
<dbReference type="SUPFAM" id="SSF49854">
    <property type="entry name" value="Spermadhesin, CUB domain"/>
    <property type="match status" value="1"/>
</dbReference>
<evidence type="ECO:0000313" key="7">
    <source>
        <dbReference type="EMBL" id="PFX29864.1"/>
    </source>
</evidence>
<keyword evidence="5" id="KW-1133">Transmembrane helix</keyword>
<feature type="region of interest" description="Disordered" evidence="4">
    <location>
        <begin position="231"/>
        <end position="280"/>
    </location>
</feature>
<sequence length="424" mass="45978">MQVLVFIGNILVLYAFCVSKVLGKCGDHRDSSSGTIASPNYPNGYPMEQDCIWTIVVEGSVENIKISFSYFDLQPRSAGGECTDYVAIFRKQLGKDAEVVLEAKICGSALPDSMQIEGSSMTVQFVSDSIADSHSGFSLYYETNFKEGSSISQATAGIVAAVFCAIVFIGVGMLRCIMLGACNCCGGDLRENNPNRQEIGHSESYTYQGDFPPSYSTVMHHPERYLTPESSPQMVAQNSNSISPRQNQNGRTFSVGSNSSSDEDEDDSPPPPYPGGVTQENDVDVDVADLNTNNTTENEPNTASNNFEITTNINEEQSRHQEATTVDVVDEGTNSAMCNEPNIVSNDDEVTLNLNEEQSREDGVISLEMSPSAVGEEQSSTTAATEEIVLDIDTTAQRSQQEGNGENFETSQTGEIHEEIETIV</sequence>
<dbReference type="Gene3D" id="2.60.120.290">
    <property type="entry name" value="Spermadhesin, CUB domain"/>
    <property type="match status" value="1"/>
</dbReference>
<feature type="compositionally biased region" description="Basic and acidic residues" evidence="4">
    <location>
        <begin position="415"/>
        <end position="424"/>
    </location>
</feature>
<feature type="transmembrane region" description="Helical" evidence="5">
    <location>
        <begin position="154"/>
        <end position="174"/>
    </location>
</feature>
<organism evidence="7 8">
    <name type="scientific">Stylophora pistillata</name>
    <name type="common">Smooth cauliflower coral</name>
    <dbReference type="NCBI Taxonomy" id="50429"/>
    <lineage>
        <taxon>Eukaryota</taxon>
        <taxon>Metazoa</taxon>
        <taxon>Cnidaria</taxon>
        <taxon>Anthozoa</taxon>
        <taxon>Hexacorallia</taxon>
        <taxon>Scleractinia</taxon>
        <taxon>Astrocoeniina</taxon>
        <taxon>Pocilloporidae</taxon>
        <taxon>Stylophora</taxon>
    </lineage>
</organism>
<evidence type="ECO:0000256" key="3">
    <source>
        <dbReference type="PROSITE-ProRule" id="PRU00059"/>
    </source>
</evidence>
<dbReference type="OrthoDB" id="6369184at2759"/>
<evidence type="ECO:0000256" key="4">
    <source>
        <dbReference type="SAM" id="MobiDB-lite"/>
    </source>
</evidence>
<dbReference type="PANTHER" id="PTHR24251">
    <property type="entry name" value="OVOCHYMASE-RELATED"/>
    <property type="match status" value="1"/>
</dbReference>
<dbReference type="InterPro" id="IPR000859">
    <property type="entry name" value="CUB_dom"/>
</dbReference>
<evidence type="ECO:0000256" key="2">
    <source>
        <dbReference type="ARBA" id="ARBA00023157"/>
    </source>
</evidence>
<dbReference type="FunFam" id="2.60.120.290:FF:000005">
    <property type="entry name" value="Procollagen C-endopeptidase enhancer 1"/>
    <property type="match status" value="1"/>
</dbReference>
<dbReference type="CDD" id="cd00041">
    <property type="entry name" value="CUB"/>
    <property type="match status" value="1"/>
</dbReference>
<evidence type="ECO:0000256" key="5">
    <source>
        <dbReference type="SAM" id="Phobius"/>
    </source>
</evidence>
<evidence type="ECO:0000259" key="6">
    <source>
        <dbReference type="PROSITE" id="PS01180"/>
    </source>
</evidence>
<name>A0A2B4SGP3_STYPI</name>
<feature type="transmembrane region" description="Helical" evidence="5">
    <location>
        <begin position="6"/>
        <end position="23"/>
    </location>
</feature>
<evidence type="ECO:0000313" key="8">
    <source>
        <dbReference type="Proteomes" id="UP000225706"/>
    </source>
</evidence>
<dbReference type="SMART" id="SM00042">
    <property type="entry name" value="CUB"/>
    <property type="match status" value="1"/>
</dbReference>
<feature type="compositionally biased region" description="Polar residues" evidence="4">
    <location>
        <begin position="394"/>
        <end position="414"/>
    </location>
</feature>
<keyword evidence="8" id="KW-1185">Reference proteome</keyword>
<keyword evidence="5" id="KW-0472">Membrane</keyword>
<comment type="caution">
    <text evidence="3">Lacks conserved residue(s) required for the propagation of feature annotation.</text>
</comment>
<accession>A0A2B4SGP3</accession>
<proteinExistence type="predicted"/>
<evidence type="ECO:0000256" key="1">
    <source>
        <dbReference type="ARBA" id="ARBA00022737"/>
    </source>
</evidence>
<feature type="region of interest" description="Disordered" evidence="4">
    <location>
        <begin position="196"/>
        <end position="219"/>
    </location>
</feature>